<dbReference type="Proteomes" id="UP000042738">
    <property type="component" value="Chromosome"/>
</dbReference>
<dbReference type="RefSeq" id="WP_152609108.1">
    <property type="nucleotide sequence ID" value="NZ_CP072652.1"/>
</dbReference>
<proteinExistence type="predicted"/>
<dbReference type="Pfam" id="PF08282">
    <property type="entry name" value="Hydrolase_3"/>
    <property type="match status" value="1"/>
</dbReference>
<accession>A0A7D5STY8</accession>
<dbReference type="AlphaFoldDB" id="A0A7D5STY8"/>
<sequence>MRDLSSYETDKDQLIHDGITKILILSETEKDRITKIGDVSIHTHKDGFYDITPSGNNKYITLTKLIGECKYTAFGNDLNDHLVLDNAEVSVFVGNRDAYQSANYYITIDYIPTIIDFLESKKPLRSNYPNANN</sequence>
<evidence type="ECO:0000313" key="1">
    <source>
        <dbReference type="EMBL" id="QLH64334.1"/>
    </source>
</evidence>
<evidence type="ECO:0000313" key="2">
    <source>
        <dbReference type="Proteomes" id="UP000042738"/>
    </source>
</evidence>
<dbReference type="GO" id="GO:0016787">
    <property type="term" value="F:hydrolase activity"/>
    <property type="evidence" value="ECO:0007669"/>
    <property type="project" value="UniProtKB-KW"/>
</dbReference>
<organism evidence="1 2">
    <name type="scientific">Serratia symbiotica</name>
    <dbReference type="NCBI Taxonomy" id="138074"/>
    <lineage>
        <taxon>Bacteria</taxon>
        <taxon>Pseudomonadati</taxon>
        <taxon>Pseudomonadota</taxon>
        <taxon>Gammaproteobacteria</taxon>
        <taxon>Enterobacterales</taxon>
        <taxon>Yersiniaceae</taxon>
        <taxon>Serratia</taxon>
    </lineage>
</organism>
<keyword evidence="1" id="KW-0378">Hydrolase</keyword>
<dbReference type="Gene3D" id="3.40.50.1000">
    <property type="entry name" value="HAD superfamily/HAD-like"/>
    <property type="match status" value="1"/>
</dbReference>
<dbReference type="InterPro" id="IPR036412">
    <property type="entry name" value="HAD-like_sf"/>
</dbReference>
<dbReference type="Gene3D" id="3.30.1240.10">
    <property type="match status" value="1"/>
</dbReference>
<protein>
    <submittedName>
        <fullName evidence="1">HAD hydrolase family protein</fullName>
    </submittedName>
</protein>
<reference evidence="1 2" key="1">
    <citation type="journal article" date="2014" name="Genome Announc.">
        <title>Whole-Genome Sequence of Serratia symbiotica Strain CWBI-2.3T, a Free-Living Symbiont of the Black Bean Aphid Aphis fabae.</title>
        <authorList>
            <person name="Foray V."/>
            <person name="Grigorescu A.S."/>
            <person name="Sabri A."/>
            <person name="Haubruge E."/>
            <person name="Lognay G."/>
            <person name="Francis F."/>
            <person name="Fauconnier M.L."/>
            <person name="Hance T."/>
            <person name="Thonart P."/>
        </authorList>
    </citation>
    <scope>NUCLEOTIDE SEQUENCE [LARGE SCALE GENOMIC DNA]</scope>
    <source>
        <strain evidence="1">CWBI-2.3</strain>
    </source>
</reference>
<dbReference type="InterPro" id="IPR023214">
    <property type="entry name" value="HAD_sf"/>
</dbReference>
<dbReference type="EMBL" id="CP050855">
    <property type="protein sequence ID" value="QLH64334.1"/>
    <property type="molecule type" value="Genomic_DNA"/>
</dbReference>
<name>A0A7D5STY8_9GAMM</name>
<dbReference type="SUPFAM" id="SSF56784">
    <property type="entry name" value="HAD-like"/>
    <property type="match status" value="1"/>
</dbReference>
<gene>
    <name evidence="1" type="ORF">SYMBAF_08065</name>
</gene>